<feature type="transmembrane region" description="Helical" evidence="7">
    <location>
        <begin position="60"/>
        <end position="78"/>
    </location>
</feature>
<dbReference type="PANTHER" id="PTHR33452">
    <property type="entry name" value="OXIDOREDUCTASE CATD-RELATED"/>
    <property type="match status" value="1"/>
</dbReference>
<feature type="transmembrane region" description="Helical" evidence="7">
    <location>
        <begin position="85"/>
        <end position="107"/>
    </location>
</feature>
<evidence type="ECO:0000313" key="9">
    <source>
        <dbReference type="Proteomes" id="UP001597544"/>
    </source>
</evidence>
<protein>
    <submittedName>
        <fullName evidence="8">DoxX family protein</fullName>
    </submittedName>
</protein>
<evidence type="ECO:0000256" key="2">
    <source>
        <dbReference type="ARBA" id="ARBA00006679"/>
    </source>
</evidence>
<dbReference type="InterPro" id="IPR032808">
    <property type="entry name" value="DoxX"/>
</dbReference>
<evidence type="ECO:0000256" key="3">
    <source>
        <dbReference type="ARBA" id="ARBA00022475"/>
    </source>
</evidence>
<keyword evidence="5 7" id="KW-1133">Transmembrane helix</keyword>
<gene>
    <name evidence="8" type="ORF">ACFSRY_16860</name>
</gene>
<reference evidence="9" key="1">
    <citation type="journal article" date="2019" name="Int. J. Syst. Evol. Microbiol.">
        <title>The Global Catalogue of Microorganisms (GCM) 10K type strain sequencing project: providing services to taxonomists for standard genome sequencing and annotation.</title>
        <authorList>
            <consortium name="The Broad Institute Genomics Platform"/>
            <consortium name="The Broad Institute Genome Sequencing Center for Infectious Disease"/>
            <person name="Wu L."/>
            <person name="Ma J."/>
        </authorList>
    </citation>
    <scope>NUCLEOTIDE SEQUENCE [LARGE SCALE GENOMIC DNA]</scope>
    <source>
        <strain evidence="9">KCTC 42498</strain>
    </source>
</reference>
<keyword evidence="6 7" id="KW-0472">Membrane</keyword>
<feature type="transmembrane region" description="Helical" evidence="7">
    <location>
        <begin position="119"/>
        <end position="142"/>
    </location>
</feature>
<evidence type="ECO:0000256" key="6">
    <source>
        <dbReference type="ARBA" id="ARBA00023136"/>
    </source>
</evidence>
<comment type="caution">
    <text evidence="8">The sequence shown here is derived from an EMBL/GenBank/DDBJ whole genome shotgun (WGS) entry which is preliminary data.</text>
</comment>
<keyword evidence="3" id="KW-1003">Cell membrane</keyword>
<keyword evidence="4 7" id="KW-0812">Transmembrane</keyword>
<dbReference type="Pfam" id="PF07681">
    <property type="entry name" value="DoxX"/>
    <property type="match status" value="1"/>
</dbReference>
<dbReference type="PANTHER" id="PTHR33452:SF1">
    <property type="entry name" value="INNER MEMBRANE PROTEIN YPHA-RELATED"/>
    <property type="match status" value="1"/>
</dbReference>
<evidence type="ECO:0000256" key="5">
    <source>
        <dbReference type="ARBA" id="ARBA00022989"/>
    </source>
</evidence>
<proteinExistence type="inferred from homology"/>
<name>A0ABW5IPF9_9BACT</name>
<comment type="subcellular location">
    <subcellularLocation>
        <location evidence="1">Cell membrane</location>
        <topology evidence="1">Multi-pass membrane protein</topology>
    </subcellularLocation>
</comment>
<evidence type="ECO:0000313" key="8">
    <source>
        <dbReference type="EMBL" id="MFD2515546.1"/>
    </source>
</evidence>
<keyword evidence="9" id="KW-1185">Reference proteome</keyword>
<evidence type="ECO:0000256" key="7">
    <source>
        <dbReference type="SAM" id="Phobius"/>
    </source>
</evidence>
<dbReference type="EMBL" id="JBHULU010000021">
    <property type="protein sequence ID" value="MFD2515546.1"/>
    <property type="molecule type" value="Genomic_DNA"/>
</dbReference>
<dbReference type="InterPro" id="IPR051907">
    <property type="entry name" value="DoxX-like_oxidoreductase"/>
</dbReference>
<feature type="transmembrane region" description="Helical" evidence="7">
    <location>
        <begin position="21"/>
        <end position="40"/>
    </location>
</feature>
<evidence type="ECO:0000256" key="4">
    <source>
        <dbReference type="ARBA" id="ARBA00022692"/>
    </source>
</evidence>
<dbReference type="Proteomes" id="UP001597544">
    <property type="component" value="Unassembled WGS sequence"/>
</dbReference>
<accession>A0ABW5IPF9</accession>
<comment type="similarity">
    <text evidence="2">Belongs to the DoxX family.</text>
</comment>
<dbReference type="RefSeq" id="WP_377510492.1">
    <property type="nucleotide sequence ID" value="NZ_JBHULU010000021.1"/>
</dbReference>
<evidence type="ECO:0000256" key="1">
    <source>
        <dbReference type="ARBA" id="ARBA00004651"/>
    </source>
</evidence>
<organism evidence="8 9">
    <name type="scientific">Pontibacter locisalis</name>
    <dbReference type="NCBI Taxonomy" id="1719035"/>
    <lineage>
        <taxon>Bacteria</taxon>
        <taxon>Pseudomonadati</taxon>
        <taxon>Bacteroidota</taxon>
        <taxon>Cytophagia</taxon>
        <taxon>Cytophagales</taxon>
        <taxon>Hymenobacteraceae</taxon>
        <taxon>Pontibacter</taxon>
    </lineage>
</organism>
<sequence>MNYKYRLLSTPDTWSLTIVRVFLGLVLFPHGAQKLLGWYGGHGPSGFISSFEQMTGWPGFLAWIVIIIEFVGSLCLIVGFWTRFWAFSIICLFTGIVLMVHLQYGFFMNWGGNKAGEGFEYHLLVIGMAWALTVGGAGYLSIDKEMAGKDRAF</sequence>